<evidence type="ECO:0000313" key="8">
    <source>
        <dbReference type="EMBL" id="GES14231.1"/>
    </source>
</evidence>
<evidence type="ECO:0000256" key="2">
    <source>
        <dbReference type="ARBA" id="ARBA00022692"/>
    </source>
</evidence>
<dbReference type="Pfam" id="PF01061">
    <property type="entry name" value="ABC2_membrane"/>
    <property type="match status" value="1"/>
</dbReference>
<organism evidence="8 9">
    <name type="scientific">Acrocarpospora macrocephala</name>
    <dbReference type="NCBI Taxonomy" id="150177"/>
    <lineage>
        <taxon>Bacteria</taxon>
        <taxon>Bacillati</taxon>
        <taxon>Actinomycetota</taxon>
        <taxon>Actinomycetes</taxon>
        <taxon>Streptosporangiales</taxon>
        <taxon>Streptosporangiaceae</taxon>
        <taxon>Acrocarpospora</taxon>
    </lineage>
</organism>
<dbReference type="PANTHER" id="PTHR43332:SF2">
    <property type="entry name" value="INNER MEMBRANE TRANSPORT PERMEASE YADH"/>
    <property type="match status" value="1"/>
</dbReference>
<proteinExistence type="inferred from homology"/>
<evidence type="ECO:0000256" key="5">
    <source>
        <dbReference type="ARBA" id="ARBA00023251"/>
    </source>
</evidence>
<evidence type="ECO:0000256" key="6">
    <source>
        <dbReference type="RuleBase" id="RU361157"/>
    </source>
</evidence>
<sequence length="268" mass="29241">MTKLTELKERPMALPRAGGAHLLVLRNIWVHKGGSPWTMALFSIFEPILYLLAIGVGIGALVGDVPGIDVPYATFIAPALLATAVMNSALEETTQTAYAKLTFDRFYHALVVTPMTVTGLVTGEIAWGMLRGLITGLGFLTAVTAFGLVTSPWILLALPGSLLIAYTFGAAGFLVAGYVRSWDDFQYTQLVMLPMFLFATTFYPVTIYPEPIQLIVKALPLYHAIELIRQPALGQLEPTLLANATYLLVLGTTCLLLARRRWQRLLSA</sequence>
<dbReference type="PANTHER" id="PTHR43332">
    <property type="entry name" value="INNER MEMBRANE TRANSPORT PERMEASE YADH-RELATED"/>
    <property type="match status" value="1"/>
</dbReference>
<feature type="transmembrane region" description="Helical" evidence="6">
    <location>
        <begin position="134"/>
        <end position="155"/>
    </location>
</feature>
<dbReference type="GO" id="GO:0046677">
    <property type="term" value="P:response to antibiotic"/>
    <property type="evidence" value="ECO:0007669"/>
    <property type="project" value="UniProtKB-KW"/>
</dbReference>
<feature type="domain" description="ABC transmembrane type-2" evidence="7">
    <location>
        <begin position="38"/>
        <end position="265"/>
    </location>
</feature>
<keyword evidence="9" id="KW-1185">Reference proteome</keyword>
<evidence type="ECO:0000256" key="1">
    <source>
        <dbReference type="ARBA" id="ARBA00004141"/>
    </source>
</evidence>
<keyword evidence="6" id="KW-0813">Transport</keyword>
<keyword evidence="3 6" id="KW-1133">Transmembrane helix</keyword>
<dbReference type="PIRSF" id="PIRSF006648">
    <property type="entry name" value="DrrB"/>
    <property type="match status" value="1"/>
</dbReference>
<dbReference type="PROSITE" id="PS51012">
    <property type="entry name" value="ABC_TM2"/>
    <property type="match status" value="1"/>
</dbReference>
<protein>
    <recommendedName>
        <fullName evidence="6">Transport permease protein</fullName>
    </recommendedName>
</protein>
<feature type="transmembrane region" description="Helical" evidence="6">
    <location>
        <begin position="70"/>
        <end position="86"/>
    </location>
</feature>
<dbReference type="InterPro" id="IPR052522">
    <property type="entry name" value="ABC-2_transport_permease"/>
</dbReference>
<dbReference type="PRINTS" id="PR00164">
    <property type="entry name" value="ABC2TRNSPORT"/>
</dbReference>
<dbReference type="Proteomes" id="UP000331127">
    <property type="component" value="Unassembled WGS sequence"/>
</dbReference>
<keyword evidence="6" id="KW-1003">Cell membrane</keyword>
<dbReference type="InterPro" id="IPR047817">
    <property type="entry name" value="ABC2_TM_bact-type"/>
</dbReference>
<feature type="transmembrane region" description="Helical" evidence="6">
    <location>
        <begin position="240"/>
        <end position="258"/>
    </location>
</feature>
<evidence type="ECO:0000256" key="3">
    <source>
        <dbReference type="ARBA" id="ARBA00022989"/>
    </source>
</evidence>
<dbReference type="EMBL" id="BLAE01000056">
    <property type="protein sequence ID" value="GES14231.1"/>
    <property type="molecule type" value="Genomic_DNA"/>
</dbReference>
<accession>A0A5M3X3L7</accession>
<evidence type="ECO:0000256" key="4">
    <source>
        <dbReference type="ARBA" id="ARBA00023136"/>
    </source>
</evidence>
<comment type="subcellular location">
    <subcellularLocation>
        <location evidence="6">Cell membrane</location>
        <topology evidence="6">Multi-pass membrane protein</topology>
    </subcellularLocation>
    <subcellularLocation>
        <location evidence="1">Membrane</location>
        <topology evidence="1">Multi-pass membrane protein</topology>
    </subcellularLocation>
</comment>
<dbReference type="GO" id="GO:0140359">
    <property type="term" value="F:ABC-type transporter activity"/>
    <property type="evidence" value="ECO:0007669"/>
    <property type="project" value="InterPro"/>
</dbReference>
<dbReference type="AlphaFoldDB" id="A0A5M3X3L7"/>
<reference evidence="8 9" key="1">
    <citation type="submission" date="2019-10" db="EMBL/GenBank/DDBJ databases">
        <title>Whole genome shotgun sequence of Acrocarpospora macrocephala NBRC 16266.</title>
        <authorList>
            <person name="Ichikawa N."/>
            <person name="Kimura A."/>
            <person name="Kitahashi Y."/>
            <person name="Komaki H."/>
            <person name="Oguchi A."/>
        </authorList>
    </citation>
    <scope>NUCLEOTIDE SEQUENCE [LARGE SCALE GENOMIC DNA]</scope>
    <source>
        <strain evidence="8 9">NBRC 16266</strain>
    </source>
</reference>
<feature type="transmembrane region" description="Helical" evidence="6">
    <location>
        <begin position="39"/>
        <end position="63"/>
    </location>
</feature>
<evidence type="ECO:0000259" key="7">
    <source>
        <dbReference type="PROSITE" id="PS51012"/>
    </source>
</evidence>
<gene>
    <name evidence="8" type="ORF">Amac_078280</name>
</gene>
<dbReference type="InterPro" id="IPR000412">
    <property type="entry name" value="ABC_2_transport"/>
</dbReference>
<dbReference type="GO" id="GO:0043190">
    <property type="term" value="C:ATP-binding cassette (ABC) transporter complex"/>
    <property type="evidence" value="ECO:0007669"/>
    <property type="project" value="InterPro"/>
</dbReference>
<keyword evidence="2 6" id="KW-0812">Transmembrane</keyword>
<evidence type="ECO:0000313" key="9">
    <source>
        <dbReference type="Proteomes" id="UP000331127"/>
    </source>
</evidence>
<keyword evidence="5" id="KW-0046">Antibiotic resistance</keyword>
<name>A0A5M3X3L7_9ACTN</name>
<dbReference type="InterPro" id="IPR013525">
    <property type="entry name" value="ABC2_TM"/>
</dbReference>
<feature type="transmembrane region" description="Helical" evidence="6">
    <location>
        <begin position="161"/>
        <end position="179"/>
    </location>
</feature>
<feature type="transmembrane region" description="Helical" evidence="6">
    <location>
        <begin position="191"/>
        <end position="209"/>
    </location>
</feature>
<comment type="caution">
    <text evidence="8">The sequence shown here is derived from an EMBL/GenBank/DDBJ whole genome shotgun (WGS) entry which is preliminary data.</text>
</comment>
<comment type="similarity">
    <text evidence="6">Belongs to the ABC-2 integral membrane protein family.</text>
</comment>
<keyword evidence="4 6" id="KW-0472">Membrane</keyword>